<dbReference type="GO" id="GO:0050863">
    <property type="term" value="P:regulation of T cell activation"/>
    <property type="evidence" value="ECO:0007669"/>
    <property type="project" value="UniProtKB-ARBA"/>
</dbReference>
<gene>
    <name evidence="12" type="ORF">UPYG_G00246750</name>
</gene>
<dbReference type="InterPro" id="IPR003599">
    <property type="entry name" value="Ig_sub"/>
</dbReference>
<dbReference type="InterPro" id="IPR050504">
    <property type="entry name" value="IgSF_BTN/MOG"/>
</dbReference>
<dbReference type="Proteomes" id="UP001557470">
    <property type="component" value="Unassembled WGS sequence"/>
</dbReference>
<evidence type="ECO:0000256" key="6">
    <source>
        <dbReference type="ARBA" id="ARBA00023157"/>
    </source>
</evidence>
<keyword evidence="8" id="KW-0393">Immunoglobulin domain</keyword>
<dbReference type="GO" id="GO:0016020">
    <property type="term" value="C:membrane"/>
    <property type="evidence" value="ECO:0007669"/>
    <property type="project" value="UniProtKB-SubCell"/>
</dbReference>
<dbReference type="Pfam" id="PF07686">
    <property type="entry name" value="V-set"/>
    <property type="match status" value="1"/>
</dbReference>
<name>A0ABD0WL72_UMBPY</name>
<evidence type="ECO:0000313" key="13">
    <source>
        <dbReference type="Proteomes" id="UP001557470"/>
    </source>
</evidence>
<dbReference type="Pfam" id="PF22705">
    <property type="entry name" value="C2-set_3"/>
    <property type="match status" value="1"/>
</dbReference>
<comment type="subcellular location">
    <subcellularLocation>
        <location evidence="1">Membrane</location>
    </subcellularLocation>
</comment>
<feature type="domain" description="Ig-like" evidence="11">
    <location>
        <begin position="157"/>
        <end position="243"/>
    </location>
</feature>
<accession>A0ABD0WL72</accession>
<keyword evidence="7" id="KW-0325">Glycoprotein</keyword>
<dbReference type="SMART" id="SM00409">
    <property type="entry name" value="IG"/>
    <property type="match status" value="1"/>
</dbReference>
<evidence type="ECO:0000256" key="7">
    <source>
        <dbReference type="ARBA" id="ARBA00023180"/>
    </source>
</evidence>
<evidence type="ECO:0000256" key="4">
    <source>
        <dbReference type="ARBA" id="ARBA00022989"/>
    </source>
</evidence>
<dbReference type="SMART" id="SM00406">
    <property type="entry name" value="IGv"/>
    <property type="match status" value="1"/>
</dbReference>
<dbReference type="InterPro" id="IPR013783">
    <property type="entry name" value="Ig-like_fold"/>
</dbReference>
<dbReference type="InterPro" id="IPR036179">
    <property type="entry name" value="Ig-like_dom_sf"/>
</dbReference>
<evidence type="ECO:0000256" key="10">
    <source>
        <dbReference type="SAM" id="Phobius"/>
    </source>
</evidence>
<dbReference type="PANTHER" id="PTHR24100">
    <property type="entry name" value="BUTYROPHILIN"/>
    <property type="match status" value="1"/>
</dbReference>
<evidence type="ECO:0000256" key="8">
    <source>
        <dbReference type="ARBA" id="ARBA00023319"/>
    </source>
</evidence>
<keyword evidence="6" id="KW-1015">Disulfide bond</keyword>
<evidence type="ECO:0000256" key="2">
    <source>
        <dbReference type="ARBA" id="ARBA00022692"/>
    </source>
</evidence>
<keyword evidence="5 10" id="KW-0472">Membrane</keyword>
<keyword evidence="13" id="KW-1185">Reference proteome</keyword>
<dbReference type="FunFam" id="2.60.40.10:FF:000088">
    <property type="entry name" value="Butyrophilin subfamily 1 member A1"/>
    <property type="match status" value="1"/>
</dbReference>
<feature type="domain" description="Ig-like" evidence="11">
    <location>
        <begin position="49"/>
        <end position="152"/>
    </location>
</feature>
<dbReference type="SUPFAM" id="SSF48726">
    <property type="entry name" value="Immunoglobulin"/>
    <property type="match status" value="2"/>
</dbReference>
<dbReference type="PROSITE" id="PS50835">
    <property type="entry name" value="IG_LIKE"/>
    <property type="match status" value="2"/>
</dbReference>
<comment type="similarity">
    <text evidence="9">Belongs to the SKINT family.</text>
</comment>
<reference evidence="12 13" key="1">
    <citation type="submission" date="2024-06" db="EMBL/GenBank/DDBJ databases">
        <authorList>
            <person name="Pan Q."/>
            <person name="Wen M."/>
            <person name="Jouanno E."/>
            <person name="Zahm M."/>
            <person name="Klopp C."/>
            <person name="Cabau C."/>
            <person name="Louis A."/>
            <person name="Berthelot C."/>
            <person name="Parey E."/>
            <person name="Roest Crollius H."/>
            <person name="Montfort J."/>
            <person name="Robinson-Rechavi M."/>
            <person name="Bouchez O."/>
            <person name="Lampietro C."/>
            <person name="Lopez Roques C."/>
            <person name="Donnadieu C."/>
            <person name="Postlethwait J."/>
            <person name="Bobe J."/>
            <person name="Verreycken H."/>
            <person name="Guiguen Y."/>
        </authorList>
    </citation>
    <scope>NUCLEOTIDE SEQUENCE [LARGE SCALE GENOMIC DNA]</scope>
    <source>
        <strain evidence="12">Up_M1</strain>
        <tissue evidence="12">Testis</tissue>
    </source>
</reference>
<comment type="caution">
    <text evidence="12">The sequence shown here is derived from an EMBL/GenBank/DDBJ whole genome shotgun (WGS) entry which is preliminary data.</text>
</comment>
<dbReference type="EMBL" id="JAGEUA010000007">
    <property type="protein sequence ID" value="KAL0970748.1"/>
    <property type="molecule type" value="Genomic_DNA"/>
</dbReference>
<dbReference type="FunFam" id="2.60.40.10:FF:000142">
    <property type="entry name" value="V-set domain-containing T-cell activation inhibitor 1"/>
    <property type="match status" value="1"/>
</dbReference>
<evidence type="ECO:0000256" key="1">
    <source>
        <dbReference type="ARBA" id="ARBA00004370"/>
    </source>
</evidence>
<keyword evidence="4 10" id="KW-1133">Transmembrane helix</keyword>
<keyword evidence="2 10" id="KW-0812">Transmembrane</keyword>
<keyword evidence="3" id="KW-0732">Signal</keyword>
<protein>
    <recommendedName>
        <fullName evidence="11">Ig-like domain-containing protein</fullName>
    </recommendedName>
</protein>
<evidence type="ECO:0000256" key="9">
    <source>
        <dbReference type="ARBA" id="ARBA00038221"/>
    </source>
</evidence>
<dbReference type="InterPro" id="IPR007110">
    <property type="entry name" value="Ig-like_dom"/>
</dbReference>
<organism evidence="12 13">
    <name type="scientific">Umbra pygmaea</name>
    <name type="common">Eastern mudminnow</name>
    <dbReference type="NCBI Taxonomy" id="75934"/>
    <lineage>
        <taxon>Eukaryota</taxon>
        <taxon>Metazoa</taxon>
        <taxon>Chordata</taxon>
        <taxon>Craniata</taxon>
        <taxon>Vertebrata</taxon>
        <taxon>Euteleostomi</taxon>
        <taxon>Actinopterygii</taxon>
        <taxon>Neopterygii</taxon>
        <taxon>Teleostei</taxon>
        <taxon>Protacanthopterygii</taxon>
        <taxon>Esociformes</taxon>
        <taxon>Umbridae</taxon>
        <taxon>Umbra</taxon>
    </lineage>
</organism>
<sequence>MEDRWNVLFQGLFRMLVICLVLAIFFPVYEADFTGKVFGQTEPVVCLVGEDVILPCTLRNNVSTVNAVKEAVEWQKMDLTQKDVHFYTDSRDSNMDQIPSYRGRTSLFKEELRKGNISLKLTSVKLSDAGEYSCSVPSLHRNEKAFIQLKVGAVSQPVISIMGPKDDGVVLKCESGGWYPEPKMTWLDSDGSILPDGPIETQIDSEGRYTVRGEVTIQKTDNNKFTCRVNQLQINQMKETEMNIPGDVVTS</sequence>
<dbReference type="InterPro" id="IPR013106">
    <property type="entry name" value="Ig_V-set"/>
</dbReference>
<dbReference type="Gene3D" id="2.60.40.10">
    <property type="entry name" value="Immunoglobulins"/>
    <property type="match status" value="2"/>
</dbReference>
<dbReference type="AlphaFoldDB" id="A0ABD0WL72"/>
<evidence type="ECO:0000256" key="5">
    <source>
        <dbReference type="ARBA" id="ARBA00023136"/>
    </source>
</evidence>
<feature type="transmembrane region" description="Helical" evidence="10">
    <location>
        <begin position="12"/>
        <end position="29"/>
    </location>
</feature>
<dbReference type="InterPro" id="IPR053896">
    <property type="entry name" value="BTN3A2-like_Ig-C"/>
</dbReference>
<evidence type="ECO:0000259" key="11">
    <source>
        <dbReference type="PROSITE" id="PS50835"/>
    </source>
</evidence>
<proteinExistence type="inferred from homology"/>
<evidence type="ECO:0000313" key="12">
    <source>
        <dbReference type="EMBL" id="KAL0970748.1"/>
    </source>
</evidence>
<dbReference type="GO" id="GO:1903037">
    <property type="term" value="P:regulation of leukocyte cell-cell adhesion"/>
    <property type="evidence" value="ECO:0007669"/>
    <property type="project" value="UniProtKB-ARBA"/>
</dbReference>
<dbReference type="GO" id="GO:0042110">
    <property type="term" value="P:T cell activation"/>
    <property type="evidence" value="ECO:0007669"/>
    <property type="project" value="UniProtKB-ARBA"/>
</dbReference>
<evidence type="ECO:0000256" key="3">
    <source>
        <dbReference type="ARBA" id="ARBA00022729"/>
    </source>
</evidence>